<evidence type="ECO:0000256" key="2">
    <source>
        <dbReference type="SAM" id="Phobius"/>
    </source>
</evidence>
<evidence type="ECO:0000313" key="4">
    <source>
        <dbReference type="Proteomes" id="UP000000591"/>
    </source>
</evidence>
<feature type="transmembrane region" description="Helical" evidence="2">
    <location>
        <begin position="7"/>
        <end position="26"/>
    </location>
</feature>
<dbReference type="Proteomes" id="UP000000591">
    <property type="component" value="Chromosome II"/>
</dbReference>
<organism evidence="3 4">
    <name type="scientific">Eremothecium gossypii (strain ATCC 10895 / CBS 109.51 / FGSC 9923 / NRRL Y-1056)</name>
    <name type="common">Yeast</name>
    <name type="synonym">Ashbya gossypii</name>
    <dbReference type="NCBI Taxonomy" id="284811"/>
    <lineage>
        <taxon>Eukaryota</taxon>
        <taxon>Fungi</taxon>
        <taxon>Dikarya</taxon>
        <taxon>Ascomycota</taxon>
        <taxon>Saccharomycotina</taxon>
        <taxon>Saccharomycetes</taxon>
        <taxon>Saccharomycetales</taxon>
        <taxon>Saccharomycetaceae</taxon>
        <taxon>Eremothecium</taxon>
    </lineage>
</organism>
<keyword evidence="2" id="KW-0472">Membrane</keyword>
<dbReference type="RefSeq" id="NP_982860.1">
    <property type="nucleotide sequence ID" value="NM_208213.1"/>
</dbReference>
<dbReference type="GeneID" id="4618941"/>
<dbReference type="EMBL" id="AE016815">
    <property type="protein sequence ID" value="AAS50684.1"/>
    <property type="molecule type" value="Genomic_DNA"/>
</dbReference>
<keyword evidence="4" id="KW-1185">Reference proteome</keyword>
<dbReference type="KEGG" id="ago:AGOS_ABL087W"/>
<keyword evidence="2" id="KW-0812">Transmembrane</keyword>
<reference evidence="4" key="2">
    <citation type="journal article" date="2013" name="G3 (Bethesda)">
        <title>Genomes of Ashbya fungi isolated from insects reveal four mating-type loci, numerous translocations, lack of transposons, and distinct gene duplications.</title>
        <authorList>
            <person name="Dietrich F.S."/>
            <person name="Voegeli S."/>
            <person name="Kuo S."/>
            <person name="Philippsen P."/>
        </authorList>
    </citation>
    <scope>GENOME REANNOTATION</scope>
    <source>
        <strain evidence="4">ATCC 10895 / CBS 109.51 / FGSC 9923 / NRRL Y-1056</strain>
    </source>
</reference>
<reference evidence="3 4" key="1">
    <citation type="journal article" date="2004" name="Science">
        <title>The Ashbya gossypii genome as a tool for mapping the ancient Saccharomyces cerevisiae genome.</title>
        <authorList>
            <person name="Dietrich F.S."/>
            <person name="Voegeli S."/>
            <person name="Brachat S."/>
            <person name="Lerch A."/>
            <person name="Gates K."/>
            <person name="Steiner S."/>
            <person name="Mohr C."/>
            <person name="Pohlmann R."/>
            <person name="Luedi P."/>
            <person name="Choi S."/>
            <person name="Wing R.A."/>
            <person name="Flavier A."/>
            <person name="Gaffney T.D."/>
            <person name="Philippsen P."/>
        </authorList>
    </citation>
    <scope>NUCLEOTIDE SEQUENCE [LARGE SCALE GENOMIC DNA]</scope>
    <source>
        <strain evidence="4">ATCC 10895 / CBS 109.51 / FGSC 9923 / NRRL Y-1056</strain>
    </source>
</reference>
<dbReference type="eggNOG" id="ENOG502T0C5">
    <property type="taxonomic scope" value="Eukaryota"/>
</dbReference>
<feature type="region of interest" description="Disordered" evidence="1">
    <location>
        <begin position="266"/>
        <end position="287"/>
    </location>
</feature>
<dbReference type="OrthoDB" id="4061373at2759"/>
<sequence>MTSAVNILLDAIYIVVTYVLPLILTFHTTYESNELSRHIAKGYSDMEALQFKGSQVIKSEDYLRQLEEVMHINLKICALSLSKCMMRTQISIYWCVYWLSVTVLEQFLYPCLRRKMLYASININAASWRTIQTMVTLALLIHTYEHPVERGKPLRERNKDRFWSIQSMLMKVHDCCLNWVSAALDRANVSCTPAQISALVEKGNRILAVEQHKYFDRGLALEALTKPHTGEKTVLVMDTQMSYDIVSTSECNSILSASSASSYSSAAVDHTRHGRGRTNTTQPTFSK</sequence>
<dbReference type="OMA" id="IHTYEHP"/>
<accession>Q75DW0</accession>
<evidence type="ECO:0000313" key="3">
    <source>
        <dbReference type="EMBL" id="AAS50684.1"/>
    </source>
</evidence>
<name>Q75DW0_EREGS</name>
<gene>
    <name evidence="3" type="ORF">AGOS_ABL087W</name>
</gene>
<dbReference type="AlphaFoldDB" id="Q75DW0"/>
<dbReference type="InParanoid" id="Q75DW0"/>
<protein>
    <submittedName>
        <fullName evidence="3">ABL087Wp</fullName>
    </submittedName>
</protein>
<dbReference type="HOGENOM" id="CLU_966539_0_0_1"/>
<feature type="transmembrane region" description="Helical" evidence="2">
    <location>
        <begin position="90"/>
        <end position="109"/>
    </location>
</feature>
<evidence type="ECO:0000256" key="1">
    <source>
        <dbReference type="SAM" id="MobiDB-lite"/>
    </source>
</evidence>
<keyword evidence="2" id="KW-1133">Transmembrane helix</keyword>
<proteinExistence type="predicted"/>